<keyword evidence="4" id="KW-0288">FMN</keyword>
<dbReference type="GO" id="GO:0016491">
    <property type="term" value="F:oxidoreductase activity"/>
    <property type="evidence" value="ECO:0007669"/>
    <property type="project" value="UniProtKB-KW"/>
</dbReference>
<dbReference type="EMBL" id="DVNF01000150">
    <property type="protein sequence ID" value="HIU60737.1"/>
    <property type="molecule type" value="Genomic_DNA"/>
</dbReference>
<comment type="similarity">
    <text evidence="2">Belongs to the nitroreductase family.</text>
</comment>
<keyword evidence="5" id="KW-0560">Oxidoreductase</keyword>
<evidence type="ECO:0000256" key="4">
    <source>
        <dbReference type="ARBA" id="ARBA00022643"/>
    </source>
</evidence>
<dbReference type="AlphaFoldDB" id="A0A9D1MI45"/>
<comment type="cofactor">
    <cofactor evidence="1">
        <name>FMN</name>
        <dbReference type="ChEBI" id="CHEBI:58210"/>
    </cofactor>
</comment>
<reference evidence="7" key="2">
    <citation type="journal article" date="2021" name="PeerJ">
        <title>Extensive microbial diversity within the chicken gut microbiome revealed by metagenomics and culture.</title>
        <authorList>
            <person name="Gilroy R."/>
            <person name="Ravi A."/>
            <person name="Getino M."/>
            <person name="Pursley I."/>
            <person name="Horton D.L."/>
            <person name="Alikhan N.F."/>
            <person name="Baker D."/>
            <person name="Gharbi K."/>
            <person name="Hall N."/>
            <person name="Watson M."/>
            <person name="Adriaenssens E.M."/>
            <person name="Foster-Nyarko E."/>
            <person name="Jarju S."/>
            <person name="Secka A."/>
            <person name="Antonio M."/>
            <person name="Oren A."/>
            <person name="Chaudhuri R.R."/>
            <person name="La Ragione R."/>
            <person name="Hildebrand F."/>
            <person name="Pallen M.J."/>
        </authorList>
    </citation>
    <scope>NUCLEOTIDE SEQUENCE</scope>
    <source>
        <strain evidence="7">18911</strain>
    </source>
</reference>
<evidence type="ECO:0000256" key="3">
    <source>
        <dbReference type="ARBA" id="ARBA00022630"/>
    </source>
</evidence>
<proteinExistence type="inferred from homology"/>
<feature type="domain" description="Nitroreductase" evidence="6">
    <location>
        <begin position="8"/>
        <end position="63"/>
    </location>
</feature>
<dbReference type="InterPro" id="IPR000415">
    <property type="entry name" value="Nitroreductase-like"/>
</dbReference>
<evidence type="ECO:0000256" key="2">
    <source>
        <dbReference type="ARBA" id="ARBA00007118"/>
    </source>
</evidence>
<reference evidence="7" key="1">
    <citation type="submission" date="2020-10" db="EMBL/GenBank/DDBJ databases">
        <authorList>
            <person name="Gilroy R."/>
        </authorList>
    </citation>
    <scope>NUCLEOTIDE SEQUENCE</scope>
    <source>
        <strain evidence="7">18911</strain>
    </source>
</reference>
<dbReference type="PANTHER" id="PTHR43673:SF2">
    <property type="entry name" value="NITROREDUCTASE"/>
    <property type="match status" value="1"/>
</dbReference>
<organism evidence="7 8">
    <name type="scientific">Candidatus Stercoripulliclostridium merdigallinarum</name>
    <dbReference type="NCBI Taxonomy" id="2840951"/>
    <lineage>
        <taxon>Bacteria</taxon>
        <taxon>Bacillati</taxon>
        <taxon>Bacillota</taxon>
        <taxon>Clostridia</taxon>
        <taxon>Eubacteriales</taxon>
        <taxon>Candidatus Stercoripulliclostridium</taxon>
    </lineage>
</organism>
<dbReference type="Gene3D" id="3.40.109.10">
    <property type="entry name" value="NADH Oxidase"/>
    <property type="match status" value="1"/>
</dbReference>
<evidence type="ECO:0000256" key="5">
    <source>
        <dbReference type="ARBA" id="ARBA00023002"/>
    </source>
</evidence>
<name>A0A9D1MI45_9FIRM</name>
<dbReference type="SUPFAM" id="SSF55469">
    <property type="entry name" value="FMN-dependent nitroreductase-like"/>
    <property type="match status" value="1"/>
</dbReference>
<keyword evidence="3" id="KW-0285">Flavoprotein</keyword>
<dbReference type="InterPro" id="IPR029479">
    <property type="entry name" value="Nitroreductase"/>
</dbReference>
<dbReference type="Pfam" id="PF00881">
    <property type="entry name" value="Nitroreductase"/>
    <property type="match status" value="1"/>
</dbReference>
<protein>
    <submittedName>
        <fullName evidence="7">Nitroreductase family protein</fullName>
    </submittedName>
</protein>
<sequence length="79" mass="8806">MDFLELAESRYSVRSFSDKPIEREKMDKILRAGQVAPTAINSQPQKIYVLKSKEALARANTLTKSIYGAPVVLMCCVDA</sequence>
<gene>
    <name evidence="7" type="ORF">IAB05_05045</name>
</gene>
<evidence type="ECO:0000259" key="6">
    <source>
        <dbReference type="Pfam" id="PF00881"/>
    </source>
</evidence>
<evidence type="ECO:0000313" key="8">
    <source>
        <dbReference type="Proteomes" id="UP000824094"/>
    </source>
</evidence>
<evidence type="ECO:0000313" key="7">
    <source>
        <dbReference type="EMBL" id="HIU60737.1"/>
    </source>
</evidence>
<evidence type="ECO:0000256" key="1">
    <source>
        <dbReference type="ARBA" id="ARBA00001917"/>
    </source>
</evidence>
<accession>A0A9D1MI45</accession>
<dbReference type="Proteomes" id="UP000824094">
    <property type="component" value="Unassembled WGS sequence"/>
</dbReference>
<comment type="caution">
    <text evidence="7">The sequence shown here is derived from an EMBL/GenBank/DDBJ whole genome shotgun (WGS) entry which is preliminary data.</text>
</comment>
<feature type="non-terminal residue" evidence="7">
    <location>
        <position position="79"/>
    </location>
</feature>
<dbReference type="PANTHER" id="PTHR43673">
    <property type="entry name" value="NAD(P)H NITROREDUCTASE YDGI-RELATED"/>
    <property type="match status" value="1"/>
</dbReference>